<organism evidence="1 2">
    <name type="scientific">Kickxella alabastrina</name>
    <dbReference type="NCBI Taxonomy" id="61397"/>
    <lineage>
        <taxon>Eukaryota</taxon>
        <taxon>Fungi</taxon>
        <taxon>Fungi incertae sedis</taxon>
        <taxon>Zoopagomycota</taxon>
        <taxon>Kickxellomycotina</taxon>
        <taxon>Kickxellomycetes</taxon>
        <taxon>Kickxellales</taxon>
        <taxon>Kickxellaceae</taxon>
        <taxon>Kickxella</taxon>
    </lineage>
</organism>
<dbReference type="EMBL" id="JANBPG010002399">
    <property type="protein sequence ID" value="KAJ1885925.1"/>
    <property type="molecule type" value="Genomic_DNA"/>
</dbReference>
<accession>A0ACC1I5T2</accession>
<gene>
    <name evidence="1" type="ORF">LPJ66_009885</name>
</gene>
<evidence type="ECO:0000313" key="1">
    <source>
        <dbReference type="EMBL" id="KAJ1885925.1"/>
    </source>
</evidence>
<proteinExistence type="predicted"/>
<evidence type="ECO:0000313" key="2">
    <source>
        <dbReference type="Proteomes" id="UP001150581"/>
    </source>
</evidence>
<name>A0ACC1I5T2_9FUNG</name>
<dbReference type="Proteomes" id="UP001150581">
    <property type="component" value="Unassembled WGS sequence"/>
</dbReference>
<protein>
    <submittedName>
        <fullName evidence="1">Uncharacterized protein</fullName>
    </submittedName>
</protein>
<feature type="non-terminal residue" evidence="1">
    <location>
        <position position="1"/>
    </location>
</feature>
<reference evidence="1" key="1">
    <citation type="submission" date="2022-07" db="EMBL/GenBank/DDBJ databases">
        <title>Phylogenomic reconstructions and comparative analyses of Kickxellomycotina fungi.</title>
        <authorList>
            <person name="Reynolds N.K."/>
            <person name="Stajich J.E."/>
            <person name="Barry K."/>
            <person name="Grigoriev I.V."/>
            <person name="Crous P."/>
            <person name="Smith M.E."/>
        </authorList>
    </citation>
    <scope>NUCLEOTIDE SEQUENCE</scope>
    <source>
        <strain evidence="1">Benny 63K</strain>
    </source>
</reference>
<keyword evidence="2" id="KW-1185">Reference proteome</keyword>
<sequence>DWHPGSEGVVRNLIHPSLFPLIYGRSSFVDKKIESPVAALHVKSFGRYPKDIKEWEVEVNRTYKENASDVDSGEGTFYVPPFSTFASSKRFCWLPSEFQVHQDGHVTVESYINNLHPLKYAEFYPVIGNIFSKFVPVLEQVVTDLAHRRKQRVVPVPYAWFDDSDEPKDYDAEDYGEKYDLWQETRPFIEPQPEPFQWPDRPAVPYSLKGRRLQAIVKMSNIILTPENPVYEGGAWHVEALANERIIATGLYYYDVDNITESNLAFREMVDEELHYEQGDERGLNLAYGIYENVDDTSDVPLIQEIGRVEAKRGRCVVFPNMYQHCVEGFQLKDPKRSGCRKIFAFFFIDPTTRIPSTEIVPPQQQEWWKEEVMSIGPLCGFPLLVKDGILENVDFPISLDEAKKQRLELMEERTSHNELAGEIFMPEFNYCEH</sequence>
<comment type="caution">
    <text evidence="1">The sequence shown here is derived from an EMBL/GenBank/DDBJ whole genome shotgun (WGS) entry which is preliminary data.</text>
</comment>